<organism evidence="2 3">
    <name type="scientific">Sphingomonas populi</name>
    <dbReference type="NCBI Taxonomy" id="2484750"/>
    <lineage>
        <taxon>Bacteria</taxon>
        <taxon>Pseudomonadati</taxon>
        <taxon>Pseudomonadota</taxon>
        <taxon>Alphaproteobacteria</taxon>
        <taxon>Sphingomonadales</taxon>
        <taxon>Sphingomonadaceae</taxon>
        <taxon>Sphingomonas</taxon>
    </lineage>
</organism>
<dbReference type="InterPro" id="IPR011990">
    <property type="entry name" value="TPR-like_helical_dom_sf"/>
</dbReference>
<dbReference type="EMBL" id="SGIS01000046">
    <property type="protein sequence ID" value="RZF60889.1"/>
    <property type="molecule type" value="Genomic_DNA"/>
</dbReference>
<sequence length="603" mass="67724">MAETQAGQSIEFRRAVHTTLSMCEAHPAEALKNARMIVRRWPDTPAAFRLLGFLLRKAKRDQEADQIDLETIRLSGESPAMMAVQEALATRQLEQAEVLVRQHLRADPEDALAAKVLADIAVQCGAIPEGETFYKRALLLAPGYHEARLALALLLSRAGRENEALAAADAVLTRDPEHFKALSLKAGLLSHGRRLEEADRLFRKLVAAHPRNSVAWINYAYLLKTLNRTGESIAAYRKAISFDRANGLAWFGLANLKTARFDDADIGAMQDAVTKSEGNDEQQLHLHFALGKALDDHRDYHAAFDHYRIANALRRARSPYDADAVSTEVHAIQRVYTPALIAARADVGAPDADPIFIVSLPRSGSTLIEQILASHPLIEGTEELYEIEAIARSFAKSSAPTAYLDEVATLSPATLRDLGKRYIENTRKHRSTTRPFFTDKMPNNWRFIGLIQLILPNAKIIDVRRHPLGCGFANFTQHFNWGIDFSYDLADIGRFYSDYARHMAHFDQVTPGRVHRIIYENLVDDLEHEVRRLLNYLGLQFDPACLAFHENTRPVHTPSAEQVRQPIYRAGVERWQHYDDYLGPLKAALGPVLDIYPEVPDGR</sequence>
<dbReference type="InterPro" id="IPR026634">
    <property type="entry name" value="TPST-like"/>
</dbReference>
<protein>
    <submittedName>
        <fullName evidence="2">Sulfotransferase family protein</fullName>
    </submittedName>
</protein>
<dbReference type="SUPFAM" id="SSF52540">
    <property type="entry name" value="P-loop containing nucleoside triphosphate hydrolases"/>
    <property type="match status" value="1"/>
</dbReference>
<gene>
    <name evidence="2" type="ORF">EWE75_20755</name>
</gene>
<name>A0A4Q6XVG1_9SPHN</name>
<evidence type="ECO:0000313" key="2">
    <source>
        <dbReference type="EMBL" id="RZF60889.1"/>
    </source>
</evidence>
<dbReference type="PANTHER" id="PTHR12788:SF10">
    <property type="entry name" value="PROTEIN-TYROSINE SULFOTRANSFERASE"/>
    <property type="match status" value="1"/>
</dbReference>
<dbReference type="Proteomes" id="UP000292085">
    <property type="component" value="Unassembled WGS sequence"/>
</dbReference>
<comment type="caution">
    <text evidence="2">The sequence shown here is derived from an EMBL/GenBank/DDBJ whole genome shotgun (WGS) entry which is preliminary data.</text>
</comment>
<dbReference type="OrthoDB" id="9800698at2"/>
<dbReference type="GO" id="GO:0008476">
    <property type="term" value="F:protein-tyrosine sulfotransferase activity"/>
    <property type="evidence" value="ECO:0007669"/>
    <property type="project" value="InterPro"/>
</dbReference>
<proteinExistence type="predicted"/>
<dbReference type="Pfam" id="PF13181">
    <property type="entry name" value="TPR_8"/>
    <property type="match status" value="1"/>
</dbReference>
<dbReference type="InterPro" id="IPR027417">
    <property type="entry name" value="P-loop_NTPase"/>
</dbReference>
<evidence type="ECO:0000256" key="1">
    <source>
        <dbReference type="ARBA" id="ARBA00022679"/>
    </source>
</evidence>
<dbReference type="SUPFAM" id="SSF48452">
    <property type="entry name" value="TPR-like"/>
    <property type="match status" value="2"/>
</dbReference>
<dbReference type="AlphaFoldDB" id="A0A4Q6XVG1"/>
<dbReference type="Gene3D" id="3.40.50.300">
    <property type="entry name" value="P-loop containing nucleotide triphosphate hydrolases"/>
    <property type="match status" value="1"/>
</dbReference>
<dbReference type="Pfam" id="PF13469">
    <property type="entry name" value="Sulfotransfer_3"/>
    <property type="match status" value="1"/>
</dbReference>
<evidence type="ECO:0000313" key="3">
    <source>
        <dbReference type="Proteomes" id="UP000292085"/>
    </source>
</evidence>
<dbReference type="Pfam" id="PF13432">
    <property type="entry name" value="TPR_16"/>
    <property type="match status" value="2"/>
</dbReference>
<keyword evidence="3" id="KW-1185">Reference proteome</keyword>
<accession>A0A4Q6XVG1</accession>
<reference evidence="2 3" key="1">
    <citation type="submission" date="2019-02" db="EMBL/GenBank/DDBJ databases">
        <authorList>
            <person name="Li Y."/>
        </authorList>
    </citation>
    <scope>NUCLEOTIDE SEQUENCE [LARGE SCALE GENOMIC DNA]</scope>
    <source>
        <strain evidence="2 3">3-7</strain>
    </source>
</reference>
<dbReference type="SMART" id="SM00028">
    <property type="entry name" value="TPR"/>
    <property type="match status" value="5"/>
</dbReference>
<keyword evidence="1 2" id="KW-0808">Transferase</keyword>
<dbReference type="InterPro" id="IPR019734">
    <property type="entry name" value="TPR_rpt"/>
</dbReference>
<dbReference type="Gene3D" id="1.25.40.10">
    <property type="entry name" value="Tetratricopeptide repeat domain"/>
    <property type="match status" value="2"/>
</dbReference>
<dbReference type="PANTHER" id="PTHR12788">
    <property type="entry name" value="PROTEIN-TYROSINE SULFOTRANSFERASE 2"/>
    <property type="match status" value="1"/>
</dbReference>